<proteinExistence type="predicted"/>
<dbReference type="Proteomes" id="UP000593998">
    <property type="component" value="Chromosome"/>
</dbReference>
<sequence length="117" mass="12810">MSNDMPRSVKRGRSLTIRVNWANTHNAIKKVQFSIKFDCYAASGVIRSTPQAWTTYAIPPGGRITSTKVWVSSKCLPAVAGWETSPGHNAVFETHQRSLLQGCVCGTQTSRLLTSLS</sequence>
<dbReference type="RefSeq" id="WP_125932875.1">
    <property type="nucleotide sequence ID" value="NZ_CP013290.1"/>
</dbReference>
<dbReference type="EMBL" id="CP062789">
    <property type="protein sequence ID" value="QOK22611.1"/>
    <property type="molecule type" value="Genomic_DNA"/>
</dbReference>
<name>A0A7L9IZ06_9MICO</name>
<reference evidence="1 2" key="1">
    <citation type="submission" date="2020-10" db="EMBL/GenBank/DDBJ databases">
        <title>Janibacter indicus TT2 genome sequence.</title>
        <authorList>
            <person name="Lee K."/>
            <person name="Ganzorig M."/>
        </authorList>
    </citation>
    <scope>NUCLEOTIDE SEQUENCE [LARGE SCALE GENOMIC DNA]</scope>
    <source>
        <strain evidence="1 2">TT2</strain>
    </source>
</reference>
<evidence type="ECO:0000313" key="2">
    <source>
        <dbReference type="Proteomes" id="UP000593998"/>
    </source>
</evidence>
<organism evidence="1 2">
    <name type="scientific">Janibacter indicus</name>
    <dbReference type="NCBI Taxonomy" id="857417"/>
    <lineage>
        <taxon>Bacteria</taxon>
        <taxon>Bacillati</taxon>
        <taxon>Actinomycetota</taxon>
        <taxon>Actinomycetes</taxon>
        <taxon>Micrococcales</taxon>
        <taxon>Intrasporangiaceae</taxon>
        <taxon>Janibacter</taxon>
    </lineage>
</organism>
<protein>
    <submittedName>
        <fullName evidence="1">Uncharacterized protein</fullName>
    </submittedName>
</protein>
<dbReference type="AlphaFoldDB" id="A0A7L9IZ06"/>
<gene>
    <name evidence="1" type="ORF">IGS73_16370</name>
</gene>
<accession>A0A7L9IZ06</accession>
<evidence type="ECO:0000313" key="1">
    <source>
        <dbReference type="EMBL" id="QOK22611.1"/>
    </source>
</evidence>